<evidence type="ECO:0000313" key="1">
    <source>
        <dbReference type="EMBL" id="MFB8776663.1"/>
    </source>
</evidence>
<evidence type="ECO:0000313" key="2">
    <source>
        <dbReference type="Proteomes" id="UP001585080"/>
    </source>
</evidence>
<sequence length="81" mass="8792">MGRGRDDMAGLLLLGLAVVLHRTVASKRATERIRARRNAMVRAAHRRGVPVPRLAAGLGLTEGWVRKVLNGRGPAVEEETT</sequence>
<protein>
    <recommendedName>
        <fullName evidence="3">Helix-turn-helix domain-containing protein</fullName>
    </recommendedName>
</protein>
<dbReference type="Proteomes" id="UP001585080">
    <property type="component" value="Unassembled WGS sequence"/>
</dbReference>
<accession>A0ABV5EII6</accession>
<proteinExistence type="predicted"/>
<gene>
    <name evidence="1" type="ORF">VSS16_28665</name>
</gene>
<reference evidence="1 2" key="1">
    <citation type="submission" date="2024-01" db="EMBL/GenBank/DDBJ databases">
        <title>Genome mining of biosynthetic gene clusters to explore secondary metabolites of Streptomyces sp.</title>
        <authorList>
            <person name="Baig A."/>
            <person name="Ajitkumar Shintre N."/>
            <person name="Kumar H."/>
            <person name="Anbarasu A."/>
            <person name="Ramaiah S."/>
        </authorList>
    </citation>
    <scope>NUCLEOTIDE SEQUENCE [LARGE SCALE GENOMIC DNA]</scope>
    <source>
        <strain evidence="1 2">A57</strain>
    </source>
</reference>
<organism evidence="1 2">
    <name type="scientific">Streptomyces broussonetiae</name>
    <dbReference type="NCBI Taxonomy" id="2686304"/>
    <lineage>
        <taxon>Bacteria</taxon>
        <taxon>Bacillati</taxon>
        <taxon>Actinomycetota</taxon>
        <taxon>Actinomycetes</taxon>
        <taxon>Kitasatosporales</taxon>
        <taxon>Streptomycetaceae</taxon>
        <taxon>Streptomyces</taxon>
    </lineage>
</organism>
<dbReference type="RefSeq" id="WP_376735187.1">
    <property type="nucleotide sequence ID" value="NZ_JAYMRP010000033.1"/>
</dbReference>
<evidence type="ECO:0008006" key="3">
    <source>
        <dbReference type="Google" id="ProtNLM"/>
    </source>
</evidence>
<name>A0ABV5EII6_9ACTN</name>
<dbReference type="EMBL" id="JAYMRP010000033">
    <property type="protein sequence ID" value="MFB8776663.1"/>
    <property type="molecule type" value="Genomic_DNA"/>
</dbReference>
<keyword evidence="2" id="KW-1185">Reference proteome</keyword>
<comment type="caution">
    <text evidence="1">The sequence shown here is derived from an EMBL/GenBank/DDBJ whole genome shotgun (WGS) entry which is preliminary data.</text>
</comment>